<dbReference type="EMBL" id="JN885995">
    <property type="protein sequence ID" value="AEX62361.1"/>
    <property type="molecule type" value="Genomic_DNA"/>
</dbReference>
<protein>
    <submittedName>
        <fullName evidence="1">Uncharacterized protein</fullName>
    </submittedName>
</protein>
<gene>
    <name evidence="1" type="ORF">mv_R156</name>
</gene>
<sequence length="69" mass="8282">MSQQEFSKLKNLTNKIQFLPQNHPDLKKLQDEYVELYFMLYPDTQFIELPNPSTNMMDVLTRNISFLKI</sequence>
<evidence type="ECO:0000313" key="1">
    <source>
        <dbReference type="EMBL" id="AEX62361.1"/>
    </source>
</evidence>
<name>H2ED88_9VIRU</name>
<reference evidence="1" key="1">
    <citation type="submission" date="2011-10" db="EMBL/GenBank/DDBJ databases">
        <title>Provirophages and transpovirons: unique mobilome of giant viruses.</title>
        <authorList>
            <person name="Desnues C."/>
            <person name="LaScola B."/>
            <person name="Yutin N."/>
            <person name="Fournous G."/>
            <person name="Koonin E."/>
            <person name="Raoult D."/>
        </authorList>
    </citation>
    <scope>NUCLEOTIDE SEQUENCE</scope>
    <source>
        <strain evidence="1">Mv13-mv</strain>
    </source>
</reference>
<accession>H2ED88</accession>
<proteinExistence type="predicted"/>
<organism evidence="1">
    <name type="scientific">Moumouvirus sp. 'Monve'</name>
    <dbReference type="NCBI Taxonomy" id="1128131"/>
    <lineage>
        <taxon>Viruses</taxon>
        <taxon>Varidnaviria</taxon>
        <taxon>Bamfordvirae</taxon>
        <taxon>Nucleocytoviricota</taxon>
        <taxon>Megaviricetes</taxon>
        <taxon>Imitervirales</taxon>
        <taxon>Mimiviridae</taxon>
        <taxon>Megamimivirinae</taxon>
        <taxon>Moumouvirus</taxon>
    </lineage>
</organism>